<feature type="coiled-coil region" evidence="1">
    <location>
        <begin position="102"/>
        <end position="129"/>
    </location>
</feature>
<keyword evidence="3" id="KW-1185">Reference proteome</keyword>
<evidence type="ECO:0000256" key="1">
    <source>
        <dbReference type="SAM" id="Coils"/>
    </source>
</evidence>
<organism evidence="2 3">
    <name type="scientific">Hyphococcus aureus</name>
    <dbReference type="NCBI Taxonomy" id="2666033"/>
    <lineage>
        <taxon>Bacteria</taxon>
        <taxon>Pseudomonadati</taxon>
        <taxon>Pseudomonadota</taxon>
        <taxon>Alphaproteobacteria</taxon>
        <taxon>Parvularculales</taxon>
        <taxon>Parvularculaceae</taxon>
        <taxon>Hyphococcus</taxon>
    </lineage>
</organism>
<evidence type="ECO:0000313" key="2">
    <source>
        <dbReference type="EMBL" id="MFC6033938.1"/>
    </source>
</evidence>
<keyword evidence="1" id="KW-0175">Coiled coil</keyword>
<sequence>MEMIIDFMLLAASGAATFYCFILSRKLEALKSTEKGLGATIATMSHTVDQARATVTLAKESSAESINELTPLIEETKEILPQLTEMIDVISELAEIAIHDVNEASSKAAAELEARLAKARELQERLDEQIDFFLVDNPDPGGPGARMTPNGRGDEDIAYLDDDDEQELTAKTAQARAKPKTTSKVTAVLMQARNQRKMKKLAG</sequence>
<evidence type="ECO:0008006" key="4">
    <source>
        <dbReference type="Google" id="ProtNLM"/>
    </source>
</evidence>
<gene>
    <name evidence="2" type="ORF">ACFMB1_00180</name>
</gene>
<dbReference type="EMBL" id="JBHPON010000001">
    <property type="protein sequence ID" value="MFC6033938.1"/>
    <property type="molecule type" value="Genomic_DNA"/>
</dbReference>
<name>A0ABW1KTF9_9PROT</name>
<proteinExistence type="predicted"/>
<protein>
    <recommendedName>
        <fullName evidence="4">DUF948 domain-containing protein</fullName>
    </recommendedName>
</protein>
<evidence type="ECO:0000313" key="3">
    <source>
        <dbReference type="Proteomes" id="UP001596116"/>
    </source>
</evidence>
<comment type="caution">
    <text evidence="2">The sequence shown here is derived from an EMBL/GenBank/DDBJ whole genome shotgun (WGS) entry which is preliminary data.</text>
</comment>
<dbReference type="RefSeq" id="WP_379880776.1">
    <property type="nucleotide sequence ID" value="NZ_JBHPON010000001.1"/>
</dbReference>
<dbReference type="Proteomes" id="UP001596116">
    <property type="component" value="Unassembled WGS sequence"/>
</dbReference>
<accession>A0ABW1KTF9</accession>
<reference evidence="2 3" key="1">
    <citation type="submission" date="2024-09" db="EMBL/GenBank/DDBJ databases">
        <authorList>
            <person name="Zhang Z.-H."/>
        </authorList>
    </citation>
    <scope>NUCLEOTIDE SEQUENCE [LARGE SCALE GENOMIC DNA]</scope>
    <source>
        <strain evidence="2 3">HHTR114</strain>
    </source>
</reference>